<sequence>MLGLYQPLGTTAITAGHQYHDDPGRPNRVLGPLHLDLLTREHGVRLPAAAQQGGPGPDDASWEHGTLVSGNRQASGSKLMGEFTRERGCDPKYPFRAGTSCVQTMKYEFGHISFSSNG</sequence>
<dbReference type="KEGG" id="trr:M419DRAFT_7742"/>
<name>A0A024SCD0_HYPJR</name>
<accession>A0A024SCD0</accession>
<dbReference type="HOGENOM" id="CLU_2074831_0_0_1"/>
<dbReference type="EMBL" id="KI911144">
    <property type="protein sequence ID" value="ETS02974.1"/>
    <property type="molecule type" value="Genomic_DNA"/>
</dbReference>
<proteinExistence type="predicted"/>
<evidence type="ECO:0000313" key="2">
    <source>
        <dbReference type="EMBL" id="ETS02974.1"/>
    </source>
</evidence>
<evidence type="ECO:0000313" key="3">
    <source>
        <dbReference type="Proteomes" id="UP000024376"/>
    </source>
</evidence>
<reference evidence="3" key="1">
    <citation type="journal article" date="2013" name="Ind. Biotechnol.">
        <title>Comparative genomics analysis of Trichoderma reesei strains.</title>
        <authorList>
            <person name="Koike H."/>
            <person name="Aerts A."/>
            <person name="LaButti K."/>
            <person name="Grigoriev I.V."/>
            <person name="Baker S.E."/>
        </authorList>
    </citation>
    <scope>NUCLEOTIDE SEQUENCE [LARGE SCALE GENOMIC DNA]</scope>
    <source>
        <strain evidence="3">ATCC 56765 / BCRC 32924 / NRRL 11460 / Rut C-30</strain>
    </source>
</reference>
<protein>
    <submittedName>
        <fullName evidence="2">Uncharacterized protein</fullName>
    </submittedName>
</protein>
<dbReference type="Proteomes" id="UP000024376">
    <property type="component" value="Unassembled WGS sequence"/>
</dbReference>
<dbReference type="AlphaFoldDB" id="A0A024SCD0"/>
<feature type="region of interest" description="Disordered" evidence="1">
    <location>
        <begin position="48"/>
        <end position="78"/>
    </location>
</feature>
<evidence type="ECO:0000256" key="1">
    <source>
        <dbReference type="SAM" id="MobiDB-lite"/>
    </source>
</evidence>
<organism evidence="2 3">
    <name type="scientific">Hypocrea jecorina (strain ATCC 56765 / BCRC 32924 / NRRL 11460 / Rut C-30)</name>
    <name type="common">Trichoderma reesei</name>
    <dbReference type="NCBI Taxonomy" id="1344414"/>
    <lineage>
        <taxon>Eukaryota</taxon>
        <taxon>Fungi</taxon>
        <taxon>Dikarya</taxon>
        <taxon>Ascomycota</taxon>
        <taxon>Pezizomycotina</taxon>
        <taxon>Sordariomycetes</taxon>
        <taxon>Hypocreomycetidae</taxon>
        <taxon>Hypocreales</taxon>
        <taxon>Hypocreaceae</taxon>
        <taxon>Trichoderma</taxon>
    </lineage>
</organism>
<gene>
    <name evidence="2" type="ORF">M419DRAFT_7742</name>
</gene>